<dbReference type="Proteomes" id="UP000193144">
    <property type="component" value="Unassembled WGS sequence"/>
</dbReference>
<organism evidence="1 2">
    <name type="scientific">Clohesyomyces aquaticus</name>
    <dbReference type="NCBI Taxonomy" id="1231657"/>
    <lineage>
        <taxon>Eukaryota</taxon>
        <taxon>Fungi</taxon>
        <taxon>Dikarya</taxon>
        <taxon>Ascomycota</taxon>
        <taxon>Pezizomycotina</taxon>
        <taxon>Dothideomycetes</taxon>
        <taxon>Pleosporomycetidae</taxon>
        <taxon>Pleosporales</taxon>
        <taxon>Lindgomycetaceae</taxon>
        <taxon>Clohesyomyces</taxon>
    </lineage>
</organism>
<sequence>MLWYWKSGGSKLNTARLPGPSWSWASVPRAIRYERVSYDKDAWFGPKVENVMHEGNGEDPFVIAGDCQVTLRCYMAEVKLRIIINTGSIRFGIIKPGVRSFYFVDPDFDPTQADLDRDWTTVYSR</sequence>
<dbReference type="AlphaFoldDB" id="A0A1Y2A4S9"/>
<dbReference type="EMBL" id="MCFA01000012">
    <property type="protein sequence ID" value="ORY17511.1"/>
    <property type="molecule type" value="Genomic_DNA"/>
</dbReference>
<evidence type="ECO:0000313" key="2">
    <source>
        <dbReference type="Proteomes" id="UP000193144"/>
    </source>
</evidence>
<evidence type="ECO:0000313" key="1">
    <source>
        <dbReference type="EMBL" id="ORY17511.1"/>
    </source>
</evidence>
<accession>A0A1Y2A4S9</accession>
<name>A0A1Y2A4S9_9PLEO</name>
<proteinExistence type="predicted"/>
<gene>
    <name evidence="1" type="ORF">BCR34DRAFT_583657</name>
</gene>
<protein>
    <submittedName>
        <fullName evidence="1">Uncharacterized protein</fullName>
    </submittedName>
</protein>
<comment type="caution">
    <text evidence="1">The sequence shown here is derived from an EMBL/GenBank/DDBJ whole genome shotgun (WGS) entry which is preliminary data.</text>
</comment>
<reference evidence="1 2" key="1">
    <citation type="submission" date="2016-07" db="EMBL/GenBank/DDBJ databases">
        <title>Pervasive Adenine N6-methylation of Active Genes in Fungi.</title>
        <authorList>
            <consortium name="DOE Joint Genome Institute"/>
            <person name="Mondo S.J."/>
            <person name="Dannebaum R.O."/>
            <person name="Kuo R.C."/>
            <person name="Labutti K."/>
            <person name="Haridas S."/>
            <person name="Kuo A."/>
            <person name="Salamov A."/>
            <person name="Ahrendt S.R."/>
            <person name="Lipzen A."/>
            <person name="Sullivan W."/>
            <person name="Andreopoulos W.B."/>
            <person name="Clum A."/>
            <person name="Lindquist E."/>
            <person name="Daum C."/>
            <person name="Ramamoorthy G.K."/>
            <person name="Gryganskyi A."/>
            <person name="Culley D."/>
            <person name="Magnuson J.K."/>
            <person name="James T.Y."/>
            <person name="O'Malley M.A."/>
            <person name="Stajich J.E."/>
            <person name="Spatafora J.W."/>
            <person name="Visel A."/>
            <person name="Grigoriev I.V."/>
        </authorList>
    </citation>
    <scope>NUCLEOTIDE SEQUENCE [LARGE SCALE GENOMIC DNA]</scope>
    <source>
        <strain evidence="1 2">CBS 115471</strain>
    </source>
</reference>
<keyword evidence="2" id="KW-1185">Reference proteome</keyword>